<dbReference type="PANTHER" id="PTHR43280:SF28">
    <property type="entry name" value="HTH-TYPE TRANSCRIPTIONAL ACTIVATOR RHAS"/>
    <property type="match status" value="1"/>
</dbReference>
<keyword evidence="6" id="KW-1185">Reference proteome</keyword>
<evidence type="ECO:0000256" key="2">
    <source>
        <dbReference type="ARBA" id="ARBA00023125"/>
    </source>
</evidence>
<keyword evidence="3" id="KW-0804">Transcription</keyword>
<dbReference type="AlphaFoldDB" id="A0A4V1MA22"/>
<dbReference type="SUPFAM" id="SSF46689">
    <property type="entry name" value="Homeodomain-like"/>
    <property type="match status" value="2"/>
</dbReference>
<dbReference type="SMART" id="SM00342">
    <property type="entry name" value="HTH_ARAC"/>
    <property type="match status" value="1"/>
</dbReference>
<accession>A0A4V1MA22</accession>
<reference evidence="5 6" key="1">
    <citation type="submission" date="2019-01" db="EMBL/GenBank/DDBJ databases">
        <title>Filimonas sp. strain TTM-71.</title>
        <authorList>
            <person name="Chen W.-M."/>
        </authorList>
    </citation>
    <scope>NUCLEOTIDE SEQUENCE [LARGE SCALE GENOMIC DNA]</scope>
    <source>
        <strain evidence="5 6">TTM-71</strain>
    </source>
</reference>
<dbReference type="Gene3D" id="1.10.10.60">
    <property type="entry name" value="Homeodomain-like"/>
    <property type="match status" value="1"/>
</dbReference>
<dbReference type="Proteomes" id="UP000290545">
    <property type="component" value="Unassembled WGS sequence"/>
</dbReference>
<protein>
    <submittedName>
        <fullName evidence="5">AraC family transcriptional regulator</fullName>
    </submittedName>
</protein>
<dbReference type="EMBL" id="SDHZ01000002">
    <property type="protein sequence ID" value="RXK83664.1"/>
    <property type="molecule type" value="Genomic_DNA"/>
</dbReference>
<evidence type="ECO:0000313" key="5">
    <source>
        <dbReference type="EMBL" id="RXK83664.1"/>
    </source>
</evidence>
<keyword evidence="2" id="KW-0238">DNA-binding</keyword>
<dbReference type="PANTHER" id="PTHR43280">
    <property type="entry name" value="ARAC-FAMILY TRANSCRIPTIONAL REGULATOR"/>
    <property type="match status" value="1"/>
</dbReference>
<feature type="domain" description="HTH araC/xylS-type" evidence="4">
    <location>
        <begin position="8"/>
        <end position="106"/>
    </location>
</feature>
<dbReference type="InterPro" id="IPR009057">
    <property type="entry name" value="Homeodomain-like_sf"/>
</dbReference>
<dbReference type="Pfam" id="PF12833">
    <property type="entry name" value="HTH_18"/>
    <property type="match status" value="1"/>
</dbReference>
<dbReference type="InterPro" id="IPR018060">
    <property type="entry name" value="HTH_AraC"/>
</dbReference>
<dbReference type="GO" id="GO:0003700">
    <property type="term" value="F:DNA-binding transcription factor activity"/>
    <property type="evidence" value="ECO:0007669"/>
    <property type="project" value="InterPro"/>
</dbReference>
<dbReference type="OrthoDB" id="9816011at2"/>
<evidence type="ECO:0000256" key="3">
    <source>
        <dbReference type="ARBA" id="ARBA00023163"/>
    </source>
</evidence>
<comment type="caution">
    <text evidence="5">The sequence shown here is derived from an EMBL/GenBank/DDBJ whole genome shotgun (WGS) entry which is preliminary data.</text>
</comment>
<evidence type="ECO:0000256" key="1">
    <source>
        <dbReference type="ARBA" id="ARBA00023015"/>
    </source>
</evidence>
<evidence type="ECO:0000313" key="6">
    <source>
        <dbReference type="Proteomes" id="UP000290545"/>
    </source>
</evidence>
<keyword evidence="1" id="KW-0805">Transcription regulation</keyword>
<proteinExistence type="predicted"/>
<dbReference type="GO" id="GO:0043565">
    <property type="term" value="F:sequence-specific DNA binding"/>
    <property type="evidence" value="ECO:0007669"/>
    <property type="project" value="InterPro"/>
</dbReference>
<organism evidence="5 6">
    <name type="scientific">Filimonas effusa</name>
    <dbReference type="NCBI Taxonomy" id="2508721"/>
    <lineage>
        <taxon>Bacteria</taxon>
        <taxon>Pseudomonadati</taxon>
        <taxon>Bacteroidota</taxon>
        <taxon>Chitinophagia</taxon>
        <taxon>Chitinophagales</taxon>
        <taxon>Chitinophagaceae</taxon>
        <taxon>Filimonas</taxon>
    </lineage>
</organism>
<dbReference type="RefSeq" id="WP_129004716.1">
    <property type="nucleotide sequence ID" value="NZ_SDHZ01000002.1"/>
</dbReference>
<sequence length="291" mass="33038">MSPEEQVNGAVSYVQRHMGEDFTARQVADHSCLSYSRFLHVFAQHRQESFWQYVKRHRLEQAASLVRFSGYNAGEIGERCGYATRSSFSKAFYGHFNCTTRAFQSASFLPHEHQTMSVVHSLSEAASVEPVDLSAAEWIRLPDLMLYYFIPPRLSADEPAFMKSFGSWHARLQPWAIQGGSQFLRMVTGTLDSVPATPYLMLNTYFGVVVPRYDDFLNTLLNNSGSFLSRPLCGGKYLRLPLQHSCRSASPVCYEFVKQNCLSGNFKLRENQFFIALTGESECELYIPVTV</sequence>
<evidence type="ECO:0000259" key="4">
    <source>
        <dbReference type="PROSITE" id="PS01124"/>
    </source>
</evidence>
<name>A0A4V1MA22_9BACT</name>
<gene>
    <name evidence="5" type="ORF">ESB13_16415</name>
</gene>
<dbReference type="PROSITE" id="PS01124">
    <property type="entry name" value="HTH_ARAC_FAMILY_2"/>
    <property type="match status" value="1"/>
</dbReference>